<dbReference type="HOGENOM" id="CLU_012862_6_0_0"/>
<dbReference type="Gene3D" id="1.10.340.30">
    <property type="entry name" value="Hypothetical protein, domain 2"/>
    <property type="match status" value="1"/>
</dbReference>
<dbReference type="eggNOG" id="COG2231">
    <property type="taxonomic scope" value="Bacteria"/>
</dbReference>
<organism evidence="7 8">
    <name type="scientific">Thermosipho melanesiensis (strain DSM 12029 / CIP 104789 / BI429)</name>
    <dbReference type="NCBI Taxonomy" id="391009"/>
    <lineage>
        <taxon>Bacteria</taxon>
        <taxon>Thermotogati</taxon>
        <taxon>Thermotogota</taxon>
        <taxon>Thermotogae</taxon>
        <taxon>Thermotogales</taxon>
        <taxon>Fervidobacteriaceae</taxon>
        <taxon>Thermosipho</taxon>
    </lineage>
</organism>
<name>A6LKD8_THEM4</name>
<dbReference type="PIRSF" id="PIRSF001435">
    <property type="entry name" value="Nth"/>
    <property type="match status" value="1"/>
</dbReference>
<dbReference type="AlphaFoldDB" id="A6LKD8"/>
<gene>
    <name evidence="7" type="ordered locus">Tmel_0522</name>
</gene>
<dbReference type="SMART" id="SM00278">
    <property type="entry name" value="HhH1"/>
    <property type="match status" value="1"/>
</dbReference>
<dbReference type="GO" id="GO:0006284">
    <property type="term" value="P:base-excision repair"/>
    <property type="evidence" value="ECO:0007669"/>
    <property type="project" value="InterPro"/>
</dbReference>
<keyword evidence="2" id="KW-0479">Metal-binding</keyword>
<dbReference type="GO" id="GO:0051539">
    <property type="term" value="F:4 iron, 4 sulfur cluster binding"/>
    <property type="evidence" value="ECO:0007669"/>
    <property type="project" value="UniProtKB-KW"/>
</dbReference>
<reference evidence="7 8" key="1">
    <citation type="submission" date="2007-05" db="EMBL/GenBank/DDBJ databases">
        <title>Complete sequence of Thermosipho melanesiensis BI429.</title>
        <authorList>
            <consortium name="US DOE Joint Genome Institute"/>
            <person name="Copeland A."/>
            <person name="Lucas S."/>
            <person name="Lapidus A."/>
            <person name="Barry K."/>
            <person name="Glavina del Rio T."/>
            <person name="Dalin E."/>
            <person name="Tice H."/>
            <person name="Pitluck S."/>
            <person name="Chertkov O."/>
            <person name="Brettin T."/>
            <person name="Bruce D."/>
            <person name="Detter J.C."/>
            <person name="Han C."/>
            <person name="Schmutz J."/>
            <person name="Larimer F."/>
            <person name="Land M."/>
            <person name="Hauser L."/>
            <person name="Kyrpides N."/>
            <person name="Mikhailova N."/>
            <person name="Nelson K."/>
            <person name="Gogarten J.P."/>
            <person name="Noll K."/>
            <person name="Richardson P."/>
        </authorList>
    </citation>
    <scope>NUCLEOTIDE SEQUENCE [LARGE SCALE GENOMIC DNA]</scope>
    <source>
        <strain evidence="8">DSM 12029 / CIP 104789 / BI429</strain>
    </source>
</reference>
<dbReference type="SMART" id="SM00478">
    <property type="entry name" value="ENDO3c"/>
    <property type="match status" value="1"/>
</dbReference>
<dbReference type="GO" id="GO:0046872">
    <property type="term" value="F:metal ion binding"/>
    <property type="evidence" value="ECO:0007669"/>
    <property type="project" value="UniProtKB-KW"/>
</dbReference>
<feature type="domain" description="HhH-GPD" evidence="6">
    <location>
        <begin position="32"/>
        <end position="189"/>
    </location>
</feature>
<dbReference type="GO" id="GO:0003677">
    <property type="term" value="F:DNA binding"/>
    <property type="evidence" value="ECO:0007669"/>
    <property type="project" value="InterPro"/>
</dbReference>
<evidence type="ECO:0000259" key="6">
    <source>
        <dbReference type="SMART" id="SM00478"/>
    </source>
</evidence>
<dbReference type="GO" id="GO:0003824">
    <property type="term" value="F:catalytic activity"/>
    <property type="evidence" value="ECO:0007669"/>
    <property type="project" value="InterPro"/>
</dbReference>
<dbReference type="InterPro" id="IPR003583">
    <property type="entry name" value="Hlx-hairpin-Hlx_DNA-bd_motif"/>
</dbReference>
<dbReference type="OrthoDB" id="9802365at2"/>
<sequence length="216" mass="25764">MKNLYNLLKKEYGKLGKWWPGTSTEILITAILTQNTNWKNVEKAMENIYKFTTKDNLLFFLYDTPKEKLAEIIKPAGFFNIKAERIKNLLNFLKKRNFNLKYVEKEPNLREKLLKIKGIGKETADSILLYAFEFPIFVVDAYTKRLLKRIYGLNIEDYDKIQELFHKNYPKDTRLYQEFHGLIVEHAKKYCRKKPLCSKCFFGKKCNYLTSPLRTY</sequence>
<proteinExistence type="predicted"/>
<accession>A6LKD8</accession>
<dbReference type="KEGG" id="tme:Tmel_0522"/>
<dbReference type="CDD" id="cd00056">
    <property type="entry name" value="ENDO3c"/>
    <property type="match status" value="1"/>
</dbReference>
<evidence type="ECO:0000256" key="2">
    <source>
        <dbReference type="ARBA" id="ARBA00022723"/>
    </source>
</evidence>
<keyword evidence="1" id="KW-0004">4Fe-4S</keyword>
<dbReference type="InterPro" id="IPR003265">
    <property type="entry name" value="HhH-GPD_domain"/>
</dbReference>
<dbReference type="Gene3D" id="1.10.1670.10">
    <property type="entry name" value="Helix-hairpin-Helix base-excision DNA repair enzymes (C-terminal)"/>
    <property type="match status" value="1"/>
</dbReference>
<feature type="domain" description="Helix-hairpin-helix DNA-binding motif class 1" evidence="5">
    <location>
        <begin position="111"/>
        <end position="130"/>
    </location>
</feature>
<evidence type="ECO:0000256" key="4">
    <source>
        <dbReference type="ARBA" id="ARBA00023014"/>
    </source>
</evidence>
<evidence type="ECO:0000256" key="1">
    <source>
        <dbReference type="ARBA" id="ARBA00022485"/>
    </source>
</evidence>
<evidence type="ECO:0000313" key="8">
    <source>
        <dbReference type="Proteomes" id="UP000001110"/>
    </source>
</evidence>
<keyword evidence="4" id="KW-0411">Iron-sulfur</keyword>
<dbReference type="PANTHER" id="PTHR10359:SF19">
    <property type="entry name" value="DNA REPAIR GLYCOSYLASE MJ1434-RELATED"/>
    <property type="match status" value="1"/>
</dbReference>
<keyword evidence="3" id="KW-0408">Iron</keyword>
<dbReference type="InterPro" id="IPR011257">
    <property type="entry name" value="DNA_glycosylase"/>
</dbReference>
<reference evidence="7 8" key="2">
    <citation type="journal article" date="2009" name="Proc. Natl. Acad. Sci. U.S.A.">
        <title>On the chimeric nature, thermophilic origin, and phylogenetic placement of the Thermotogales.</title>
        <authorList>
            <person name="Zhaxybayeva O."/>
            <person name="Swithers K.S."/>
            <person name="Lapierre P."/>
            <person name="Fournier G.P."/>
            <person name="Bickhart D.M."/>
            <person name="DeBoy R.T."/>
            <person name="Nelson K.E."/>
            <person name="Nesbo C.L."/>
            <person name="Doolittle W.F."/>
            <person name="Gogarten J.P."/>
            <person name="Noll K.M."/>
        </authorList>
    </citation>
    <scope>NUCLEOTIDE SEQUENCE [LARGE SCALE GENOMIC DNA]</scope>
    <source>
        <strain evidence="8">DSM 12029 / CIP 104789 / BI429</strain>
    </source>
</reference>
<dbReference type="Pfam" id="PF00730">
    <property type="entry name" value="HhH-GPD"/>
    <property type="match status" value="1"/>
</dbReference>
<evidence type="ECO:0000259" key="5">
    <source>
        <dbReference type="SMART" id="SM00278"/>
    </source>
</evidence>
<protein>
    <submittedName>
        <fullName evidence="7">HhH-GPD family protein</fullName>
    </submittedName>
</protein>
<dbReference type="SUPFAM" id="SSF48150">
    <property type="entry name" value="DNA-glycosylase"/>
    <property type="match status" value="1"/>
</dbReference>
<dbReference type="PANTHER" id="PTHR10359">
    <property type="entry name" value="A/G-SPECIFIC ADENINE GLYCOSYLASE/ENDONUCLEASE III"/>
    <property type="match status" value="1"/>
</dbReference>
<dbReference type="EMBL" id="CP000716">
    <property type="protein sequence ID" value="ABR30389.1"/>
    <property type="molecule type" value="Genomic_DNA"/>
</dbReference>
<evidence type="ECO:0000256" key="3">
    <source>
        <dbReference type="ARBA" id="ARBA00023004"/>
    </source>
</evidence>
<dbReference type="InterPro" id="IPR023170">
    <property type="entry name" value="HhH_base_excis_C"/>
</dbReference>
<dbReference type="STRING" id="391009.Tmel_0522"/>
<evidence type="ECO:0000313" key="7">
    <source>
        <dbReference type="EMBL" id="ABR30389.1"/>
    </source>
</evidence>
<dbReference type="Proteomes" id="UP000001110">
    <property type="component" value="Chromosome"/>
</dbReference>